<evidence type="ECO:0000313" key="3">
    <source>
        <dbReference type="EnsemblMetazoa" id="Aqu2.1.39092_001"/>
    </source>
</evidence>
<dbReference type="InterPro" id="IPR023485">
    <property type="entry name" value="Ptyr_pPase"/>
</dbReference>
<reference evidence="3" key="1">
    <citation type="submission" date="2017-05" db="UniProtKB">
        <authorList>
            <consortium name="EnsemblMetazoa"/>
        </authorList>
    </citation>
    <scope>IDENTIFICATION</scope>
</reference>
<evidence type="ECO:0000256" key="1">
    <source>
        <dbReference type="SAM" id="MobiDB-lite"/>
    </source>
</evidence>
<dbReference type="Gene3D" id="3.40.50.2300">
    <property type="match status" value="1"/>
</dbReference>
<accession>A0A1X7VHZ0</accession>
<dbReference type="SUPFAM" id="SSF52788">
    <property type="entry name" value="Phosphotyrosine protein phosphatases I"/>
    <property type="match status" value="1"/>
</dbReference>
<feature type="region of interest" description="Disordered" evidence="1">
    <location>
        <begin position="156"/>
        <end position="182"/>
    </location>
</feature>
<feature type="domain" description="Phosphotyrosine protein phosphatase I" evidence="2">
    <location>
        <begin position="30"/>
        <end position="203"/>
    </location>
</feature>
<sequence>MREREREREREGTNNIIQPNMEMVKPSTPSKLLFVCSGNSCRSPMAMIVAEKMEAEREKIIESDSAAGNFKNGKFVASQSPARNAIKALEAEYGRTRLEEYEPKPLKKEDIEKADKVIFLGAEFRKNAEDAKKLFGDALDGKAMYYCTYVNKQDSKDKERHEVPDPLDGDNWPEYYGEEKPGRGQFRSYTKVLKSMIKDFYPALRDELFQDK</sequence>
<dbReference type="InParanoid" id="A0A1X7VHZ0"/>
<dbReference type="Pfam" id="PF01451">
    <property type="entry name" value="LMWPc"/>
    <property type="match status" value="1"/>
</dbReference>
<evidence type="ECO:0000259" key="2">
    <source>
        <dbReference type="SMART" id="SM00226"/>
    </source>
</evidence>
<dbReference type="AlphaFoldDB" id="A0A1X7VHZ0"/>
<protein>
    <recommendedName>
        <fullName evidence="2">Phosphotyrosine protein phosphatase I domain-containing protein</fullName>
    </recommendedName>
</protein>
<dbReference type="EnsemblMetazoa" id="Aqu2.1.39092_001">
    <property type="protein sequence ID" value="Aqu2.1.39092_001"/>
    <property type="gene ID" value="Aqu2.1.39092"/>
</dbReference>
<proteinExistence type="predicted"/>
<dbReference type="SMART" id="SM00226">
    <property type="entry name" value="LMWPc"/>
    <property type="match status" value="1"/>
</dbReference>
<organism evidence="3">
    <name type="scientific">Amphimedon queenslandica</name>
    <name type="common">Sponge</name>
    <dbReference type="NCBI Taxonomy" id="400682"/>
    <lineage>
        <taxon>Eukaryota</taxon>
        <taxon>Metazoa</taxon>
        <taxon>Porifera</taxon>
        <taxon>Demospongiae</taxon>
        <taxon>Heteroscleromorpha</taxon>
        <taxon>Haplosclerida</taxon>
        <taxon>Niphatidae</taxon>
        <taxon>Amphimedon</taxon>
    </lineage>
</organism>
<dbReference type="InterPro" id="IPR036196">
    <property type="entry name" value="Ptyr_pPase_sf"/>
</dbReference>
<name>A0A1X7VHZ0_AMPQE</name>